<dbReference type="InterPro" id="IPR006047">
    <property type="entry name" value="GH13_cat_dom"/>
</dbReference>
<dbReference type="NCBIfam" id="TIGR02102">
    <property type="entry name" value="pullulan_Gpos"/>
    <property type="match status" value="1"/>
</dbReference>
<dbReference type="InterPro" id="IPR011838">
    <property type="entry name" value="Pullulan_Gpos"/>
</dbReference>
<evidence type="ECO:0000256" key="6">
    <source>
        <dbReference type="ARBA" id="ARBA00023965"/>
    </source>
</evidence>
<evidence type="ECO:0000256" key="1">
    <source>
        <dbReference type="ARBA" id="ARBA00008061"/>
    </source>
</evidence>
<dbReference type="InterPro" id="IPR013784">
    <property type="entry name" value="Carb-bd-like_fold"/>
</dbReference>
<feature type="domain" description="Glycosyl hydrolase family 13 catalytic" evidence="12">
    <location>
        <begin position="1328"/>
        <end position="1736"/>
    </location>
</feature>
<evidence type="ECO:0000256" key="8">
    <source>
        <dbReference type="ARBA" id="ARBA00029618"/>
    </source>
</evidence>
<dbReference type="SUPFAM" id="SSF81296">
    <property type="entry name" value="E set domains"/>
    <property type="match status" value="1"/>
</dbReference>
<dbReference type="InterPro" id="IPR014756">
    <property type="entry name" value="Ig_E-set"/>
</dbReference>
<evidence type="ECO:0000256" key="7">
    <source>
        <dbReference type="ARBA" id="ARBA00024062"/>
    </source>
</evidence>
<dbReference type="GO" id="GO:0030246">
    <property type="term" value="F:carbohydrate binding"/>
    <property type="evidence" value="ECO:0007669"/>
    <property type="project" value="InterPro"/>
</dbReference>
<comment type="similarity">
    <text evidence="1">Belongs to the glycosyl hydrolase 13 family.</text>
</comment>
<dbReference type="Gene3D" id="3.20.20.80">
    <property type="entry name" value="Glycosidases"/>
    <property type="match status" value="2"/>
</dbReference>
<dbReference type="GO" id="GO:0051060">
    <property type="term" value="F:pullulanase activity"/>
    <property type="evidence" value="ECO:0007669"/>
    <property type="project" value="UniProtKB-EC"/>
</dbReference>
<dbReference type="CDD" id="cd11341">
    <property type="entry name" value="AmyAc_Pullulanase_LD-like"/>
    <property type="match status" value="1"/>
</dbReference>
<feature type="transmembrane region" description="Helical" evidence="11">
    <location>
        <begin position="1998"/>
        <end position="2017"/>
    </location>
</feature>
<dbReference type="InterPro" id="IPR014755">
    <property type="entry name" value="Cu-Rt/internalin_Ig-like"/>
</dbReference>
<keyword evidence="2" id="KW-0732">Signal</keyword>
<dbReference type="InterPro" id="IPR004193">
    <property type="entry name" value="Glyco_hydro_13_N"/>
</dbReference>
<dbReference type="Gene3D" id="2.60.40.10">
    <property type="entry name" value="Immunoglobulins"/>
    <property type="match status" value="1"/>
</dbReference>
<dbReference type="PANTHER" id="PTHR43002">
    <property type="entry name" value="GLYCOGEN DEBRANCHING ENZYME"/>
    <property type="match status" value="1"/>
</dbReference>
<dbReference type="InterPro" id="IPR005323">
    <property type="entry name" value="CBM41_pullulanase"/>
</dbReference>
<dbReference type="SMART" id="SM00642">
    <property type="entry name" value="Aamy"/>
    <property type="match status" value="2"/>
</dbReference>
<dbReference type="SUPFAM" id="SSF49452">
    <property type="entry name" value="Starch-binding domain-like"/>
    <property type="match status" value="4"/>
</dbReference>
<evidence type="ECO:0000256" key="9">
    <source>
        <dbReference type="ARBA" id="ARBA00031076"/>
    </source>
</evidence>
<evidence type="ECO:0000256" key="2">
    <source>
        <dbReference type="ARBA" id="ARBA00022729"/>
    </source>
</evidence>
<evidence type="ECO:0000256" key="4">
    <source>
        <dbReference type="ARBA" id="ARBA00022837"/>
    </source>
</evidence>
<dbReference type="CDD" id="cd10315">
    <property type="entry name" value="CBM41_pullulanase"/>
    <property type="match status" value="3"/>
</dbReference>
<comment type="catalytic activity">
    <reaction evidence="6">
        <text>Hydrolysis of (1-&gt;6)-alpha-D-glucosidic linkages in pullulan, amylopectin and glycogen, and in the alpha- and beta-limit dextrins of amylopectin and glycogen.</text>
        <dbReference type="EC" id="3.2.1.41"/>
    </reaction>
</comment>
<gene>
    <name evidence="13" type="primary">pulSL3</name>
</gene>
<evidence type="ECO:0000259" key="12">
    <source>
        <dbReference type="SMART" id="SM00642"/>
    </source>
</evidence>
<accession>A0A5P8HZK7</accession>
<evidence type="ECO:0000256" key="3">
    <source>
        <dbReference type="ARBA" id="ARBA00022801"/>
    </source>
</evidence>
<evidence type="ECO:0000256" key="5">
    <source>
        <dbReference type="ARBA" id="ARBA00023295"/>
    </source>
</evidence>
<keyword evidence="11" id="KW-1133">Transmembrane helix</keyword>
<keyword evidence="11" id="KW-0812">Transmembrane</keyword>
<dbReference type="InterPro" id="IPR013783">
    <property type="entry name" value="Ig-like_fold"/>
</dbReference>
<evidence type="ECO:0000313" key="13">
    <source>
        <dbReference type="EMBL" id="QFQ60721.1"/>
    </source>
</evidence>
<name>A0A5P8HZK7_9LACT</name>
<dbReference type="EMBL" id="MN121752">
    <property type="protein sequence ID" value="QFQ60721.1"/>
    <property type="molecule type" value="Genomic_DNA"/>
</dbReference>
<dbReference type="Gene3D" id="2.60.40.1220">
    <property type="match status" value="1"/>
</dbReference>
<proteinExistence type="inferred from homology"/>
<organism evidence="13">
    <name type="scientific">Alkalibacterium sp. SL3</name>
    <dbReference type="NCBI Taxonomy" id="1812011"/>
    <lineage>
        <taxon>Bacteria</taxon>
        <taxon>Bacillati</taxon>
        <taxon>Bacillota</taxon>
        <taxon>Bacilli</taxon>
        <taxon>Lactobacillales</taxon>
        <taxon>Carnobacteriaceae</taxon>
        <taxon>Alkalibacterium</taxon>
    </lineage>
</organism>
<feature type="compositionally biased region" description="Acidic residues" evidence="10">
    <location>
        <begin position="1919"/>
        <end position="1941"/>
    </location>
</feature>
<dbReference type="SUPFAM" id="SSF51445">
    <property type="entry name" value="(Trans)glycosidases"/>
    <property type="match status" value="2"/>
</dbReference>
<evidence type="ECO:0000256" key="11">
    <source>
        <dbReference type="SAM" id="Phobius"/>
    </source>
</evidence>
<dbReference type="Gene3D" id="2.60.40.1110">
    <property type="match status" value="4"/>
</dbReference>
<dbReference type="InterPro" id="IPR013780">
    <property type="entry name" value="Glyco_hydro_b"/>
</dbReference>
<keyword evidence="11" id="KW-0472">Membrane</keyword>
<feature type="region of interest" description="Disordered" evidence="10">
    <location>
        <begin position="245"/>
        <end position="271"/>
    </location>
</feature>
<dbReference type="GO" id="GO:0005975">
    <property type="term" value="P:carbohydrate metabolic process"/>
    <property type="evidence" value="ECO:0007669"/>
    <property type="project" value="InterPro"/>
</dbReference>
<evidence type="ECO:0000256" key="10">
    <source>
        <dbReference type="SAM" id="MobiDB-lite"/>
    </source>
</evidence>
<dbReference type="InterPro" id="IPR017853">
    <property type="entry name" value="GH"/>
</dbReference>
<feature type="compositionally biased region" description="Acidic residues" evidence="10">
    <location>
        <begin position="1876"/>
        <end position="1888"/>
    </location>
</feature>
<dbReference type="Pfam" id="PF02922">
    <property type="entry name" value="CBM_48"/>
    <property type="match status" value="1"/>
</dbReference>
<feature type="region of interest" description="Disordered" evidence="10">
    <location>
        <begin position="1876"/>
        <end position="1994"/>
    </location>
</feature>
<dbReference type="CDD" id="cd02860">
    <property type="entry name" value="E_set_Pullulanase"/>
    <property type="match status" value="1"/>
</dbReference>
<dbReference type="Gene3D" id="2.60.40.1180">
    <property type="entry name" value="Golgi alpha-mannosidase II"/>
    <property type="match status" value="1"/>
</dbReference>
<feature type="domain" description="Glycosyl hydrolase family 13 catalytic" evidence="12">
    <location>
        <begin position="379"/>
        <end position="757"/>
    </location>
</feature>
<dbReference type="Pfam" id="PF00128">
    <property type="entry name" value="Alpha-amylase"/>
    <property type="match status" value="3"/>
</dbReference>
<keyword evidence="5 13" id="KW-0326">Glycosidase</keyword>
<sequence length="2026" mass="226238">MNRKSSALFSALLVFLLIFQSLAHVFPVFTSVSAETERMLRVHLETDEIDNDLSLWMWGDVLTESGDVSSWPSGSSFSESMQTDFGYYQDIAIQADAEEIGLIPVFGDGSKYIEEDIIIPLFSEVEEVWIRADGTVHYYAPVDFETPALRIHYLNDAVNYEDYGVWFWGDAPDQPGEWPNDAIPFSNDQVGPHGAFIDLPVNESAQSVGFLVVNLSDGEDKLTDDLRFPSFDTMNQVFVTANDPSQAFTDPFYRSDEEDGPEETEGDEDISVSASVSRAFSYNEHGLLDVTIDNQSDLEVSRISADVSSIGGPADLSISPELNRVTLSADHTIQPGTYPITVSVWDENNGRYAAQTDVTISERNKAEGEQDWDEEIIYFMLTDRFADGDPTNNDPYGIDYGQADNPRGTYQGGDFKGVTENLDYLENLGVSTIWITPIVENVGHDVEYRSDDGSYYGYHGYWAKDFEELNPHLGTLEDFHDLIDQAADKGIAIMVDVVLNHAGYGLHPSNGVDDPPAGYPTDEDRARFDGMIREQGGSTDLNMELAGLPDFLTEEAAVREQLVAWQAEWIDRSTTAAGNAIASFRVDTVKHVDDTTWQHFKNELIERDPAFKLIGESWDANYQNDHGYLNSGMMDSLLDFNFKSYAADFVNGRIERANTHLVNRNGVLASDATLGQFLGSHDEHGFLYSLGGDEGKLKLAASLQMTSKGQPVIYYGEELGQTGDDNWPQYDNRYDFGWDLIDDNAILSHYQKVIGFRKDFSELLSRGTRETFLTSEDEDWMIVERALEDESVFLAFNTSEEEQLISVEVDSSDVIVMDHYSDSQYSAEETGDSQIITFTLPAMADGGTALLTVDNGSLIAEEIETPDDSDEQLEETEVEEGFFRIHFASLPSDDRETLGLWIWNDVKEPSENRGAWPNGATSFTEAVQTDYGWYMDIELEENPQSIGFLINSVSGNNLSGDIVLRLLTSEMNQVWLDHEYAMTPYEPLLEKDMIRINYKRDNNDYDDWGLWTWDDVAEPTENWPAGAQDSDGVGPNGTYFNLTLAEDSDQIGFLFLNKADGSQTRDYTFSNLSAHSQLFMREGDDTIYTNPYYVSEAGMIRAELISETEIEVFFHSTEGLEEADLLELIQLTDAEGRDVLFDAAVDHDRRVVSLTGDFSVEHAPYTVTFDETEAEARMGWRLKDALYAYDGELGLTFNEDGTADLKVWSPSADAVTVVLYDKDDQTVVVRDDIEMTAEESGVWRVVLDEDTTGLDDVTGYFYHFAIERNGETVLALDPYARSMAAWNSSDPDNYIGKAAIVNPSEIGRELDYAQIEGYDKREDAIIYEIHVRDFTSDPSIEDELTSQFGTFSAFIEKLDYIESLGVTHVQLLPVMSYFFANEFENAERMLDYGSTQTNYNWGYDPQSYFSLTGMYSENPKDPARRIEEFKNLIDAIHSHGMGVILDVVYNHTAREHIFEDLEPNYYHFMDADGTSRTSFGGGRLGTTHEMARRILVDSITYWVEEYKVDGFRFDMMGDHDAESIQMAFDEAQKLNPNILMIGEGWRTFVGDEGYEDVMPADQDWMQHTQAVGSFSDDFRNELKSGFGSEGEPRFITGGTRSIQRIFDNLTANPHNFMATDPGDVVPYIAAHDNLTLHDVIAQSIQKDPEYHQEEIHQRIRLGNLMVLTSQGTPFVHAGQEYGRTKQFRDPDFIEPVANDQVPYKSTFMTDEDGNPFLYPYFIHDSYDSTDAVNRFEWDKVTDAEAYPINTQTQSYTSGLIALRRSTDAFSKGTMEEIADMVSLVDAPEIEDEDLVIVYRAEDSNGDRYYVFVNADDSERTLTLDSDLTEGHVLVDSQQAGTRAIARPEGITVEQAGVTLAPLTASVVLLTDREIEPVEESDEDGDEGTDPGNGEQPGGESGPGTDQGSDGDDPVSGGEETADPERDAEGDDYPEDDTDLSEDPGAGQDSGDSIADGDQGHSDGPLDGPDGDETGKAEGDSSESQTGEQNGERLPSTATLLWTVGAVGLMSLLTGVVVRQIKKKNKT</sequence>
<dbReference type="InterPro" id="IPR040806">
    <property type="entry name" value="SpuA_C"/>
</dbReference>
<keyword evidence="4" id="KW-0106">Calcium</keyword>
<feature type="compositionally biased region" description="Acidic residues" evidence="10">
    <location>
        <begin position="256"/>
        <end position="270"/>
    </location>
</feature>
<reference evidence="13" key="1">
    <citation type="submission" date="2019-06" db="EMBL/GenBank/DDBJ databases">
        <title>A new multi-domain, hallo-tolerant, chelator and SDS resistant alkaline pullulanase from Alkalibacterium sp. SL3.</title>
        <authorList>
            <person name="Wang G."/>
            <person name="Lin Y."/>
            <person name="Huang H."/>
            <person name="Lin J."/>
        </authorList>
    </citation>
    <scope>NUCLEOTIDE SEQUENCE</scope>
    <source>
        <strain evidence="13">SL3</strain>
    </source>
</reference>
<dbReference type="Pfam" id="PF03714">
    <property type="entry name" value="PUD"/>
    <property type="match status" value="4"/>
</dbReference>
<protein>
    <recommendedName>
        <fullName evidence="7">pullulanase</fullName>
        <ecNumber evidence="7">3.2.1.41</ecNumber>
    </recommendedName>
    <alternativeName>
        <fullName evidence="8">Alpha-dextrin endo-1,6-alpha-glucosidase</fullName>
    </alternativeName>
    <alternativeName>
        <fullName evidence="9">Pullulan 6-glucanohydrolase</fullName>
    </alternativeName>
</protein>
<dbReference type="EC" id="3.2.1.41" evidence="7"/>
<dbReference type="Pfam" id="PF18033">
    <property type="entry name" value="SpuA_C"/>
    <property type="match status" value="1"/>
</dbReference>
<keyword evidence="3 13" id="KW-0378">Hydrolase</keyword>